<dbReference type="InterPro" id="IPR011013">
    <property type="entry name" value="Gal_mutarotase_sf_dom"/>
</dbReference>
<dbReference type="InterPro" id="IPR044112">
    <property type="entry name" value="YihQ_TIM-like"/>
</dbReference>
<feature type="transmembrane region" description="Helical" evidence="3">
    <location>
        <begin position="159"/>
        <end position="178"/>
    </location>
</feature>
<dbReference type="Pfam" id="PF01055">
    <property type="entry name" value="Glyco_hydro_31_2nd"/>
    <property type="match status" value="1"/>
</dbReference>
<dbReference type="InterPro" id="IPR013780">
    <property type="entry name" value="Glyco_hydro_b"/>
</dbReference>
<evidence type="ECO:0000256" key="2">
    <source>
        <dbReference type="RuleBase" id="RU361185"/>
    </source>
</evidence>
<dbReference type="PANTHER" id="PTHR46959:SF2">
    <property type="entry name" value="SULFOQUINOVOSIDASE"/>
    <property type="match status" value="1"/>
</dbReference>
<dbReference type="CDD" id="cd14752">
    <property type="entry name" value="GH31_N"/>
    <property type="match status" value="1"/>
</dbReference>
<dbReference type="Gene3D" id="2.60.40.1760">
    <property type="entry name" value="glycosyl hydrolase (family 31)"/>
    <property type="match status" value="1"/>
</dbReference>
<dbReference type="EMBL" id="JAXCGZ010015562">
    <property type="protein sequence ID" value="KAK7070085.1"/>
    <property type="molecule type" value="Genomic_DNA"/>
</dbReference>
<dbReference type="InterPro" id="IPR048395">
    <property type="entry name" value="Glyco_hydro_31_C"/>
</dbReference>
<reference evidence="7 8" key="1">
    <citation type="submission" date="2023-11" db="EMBL/GenBank/DDBJ databases">
        <title>Halocaridina rubra genome assembly.</title>
        <authorList>
            <person name="Smith C."/>
        </authorList>
    </citation>
    <scope>NUCLEOTIDE SEQUENCE [LARGE SCALE GENOMIC DNA]</scope>
    <source>
        <strain evidence="7">EP-1</strain>
        <tissue evidence="7">Whole</tissue>
    </source>
</reference>
<feature type="transmembrane region" description="Helical" evidence="3">
    <location>
        <begin position="128"/>
        <end position="147"/>
    </location>
</feature>
<comment type="similarity">
    <text evidence="1 2">Belongs to the glycosyl hydrolase 31 family.</text>
</comment>
<name>A0AAN8X137_HALRR</name>
<evidence type="ECO:0000259" key="6">
    <source>
        <dbReference type="Pfam" id="PF21365"/>
    </source>
</evidence>
<feature type="signal peptide" evidence="4">
    <location>
        <begin position="1"/>
        <end position="20"/>
    </location>
</feature>
<proteinExistence type="inferred from homology"/>
<keyword evidence="2" id="KW-0326">Glycosidase</keyword>
<protein>
    <recommendedName>
        <fullName evidence="9">Alpha-glucosidase</fullName>
    </recommendedName>
</protein>
<dbReference type="SUPFAM" id="SSF74650">
    <property type="entry name" value="Galactose mutarotase-like"/>
    <property type="match status" value="1"/>
</dbReference>
<dbReference type="NCBIfam" id="NF007746">
    <property type="entry name" value="PRK10426.1"/>
    <property type="match status" value="1"/>
</dbReference>
<keyword evidence="4" id="KW-0732">Signal</keyword>
<dbReference type="Gene3D" id="3.20.20.80">
    <property type="entry name" value="Glycosidases"/>
    <property type="match status" value="1"/>
</dbReference>
<dbReference type="InterPro" id="IPR000322">
    <property type="entry name" value="Glyco_hydro_31_TIM"/>
</dbReference>
<evidence type="ECO:0000259" key="5">
    <source>
        <dbReference type="Pfam" id="PF01055"/>
    </source>
</evidence>
<feature type="domain" description="Glycoside hydrolase family 31 TIM barrel" evidence="5">
    <location>
        <begin position="504"/>
        <end position="814"/>
    </location>
</feature>
<dbReference type="PANTHER" id="PTHR46959">
    <property type="entry name" value="SULFOQUINOVOSIDASE"/>
    <property type="match status" value="1"/>
</dbReference>
<evidence type="ECO:0000256" key="1">
    <source>
        <dbReference type="ARBA" id="ARBA00007806"/>
    </source>
</evidence>
<comment type="caution">
    <text evidence="7">The sequence shown here is derived from an EMBL/GenBank/DDBJ whole genome shotgun (WGS) entry which is preliminary data.</text>
</comment>
<dbReference type="SUPFAM" id="SSF51011">
    <property type="entry name" value="Glycosyl hydrolase domain"/>
    <property type="match status" value="1"/>
</dbReference>
<dbReference type="Gene3D" id="2.60.40.1180">
    <property type="entry name" value="Golgi alpha-mannosidase II"/>
    <property type="match status" value="1"/>
</dbReference>
<dbReference type="AlphaFoldDB" id="A0AAN8X137"/>
<dbReference type="InterPro" id="IPR052990">
    <property type="entry name" value="Sulfoquinovosidase_GH31"/>
</dbReference>
<dbReference type="Proteomes" id="UP001381693">
    <property type="component" value="Unassembled WGS sequence"/>
</dbReference>
<dbReference type="Pfam" id="PF21365">
    <property type="entry name" value="Glyco_hydro_31_3rd"/>
    <property type="match status" value="1"/>
</dbReference>
<dbReference type="InterPro" id="IPR017853">
    <property type="entry name" value="GH"/>
</dbReference>
<keyword evidence="2" id="KW-0378">Hydrolase</keyword>
<keyword evidence="3" id="KW-1133">Transmembrane helix</keyword>
<dbReference type="GO" id="GO:0005975">
    <property type="term" value="P:carbohydrate metabolic process"/>
    <property type="evidence" value="ECO:0007669"/>
    <property type="project" value="InterPro"/>
</dbReference>
<dbReference type="GO" id="GO:0030246">
    <property type="term" value="F:carbohydrate binding"/>
    <property type="evidence" value="ECO:0007669"/>
    <property type="project" value="InterPro"/>
</dbReference>
<organism evidence="7 8">
    <name type="scientific">Halocaridina rubra</name>
    <name type="common">Hawaiian red shrimp</name>
    <dbReference type="NCBI Taxonomy" id="373956"/>
    <lineage>
        <taxon>Eukaryota</taxon>
        <taxon>Metazoa</taxon>
        <taxon>Ecdysozoa</taxon>
        <taxon>Arthropoda</taxon>
        <taxon>Crustacea</taxon>
        <taxon>Multicrustacea</taxon>
        <taxon>Malacostraca</taxon>
        <taxon>Eumalacostraca</taxon>
        <taxon>Eucarida</taxon>
        <taxon>Decapoda</taxon>
        <taxon>Pleocyemata</taxon>
        <taxon>Caridea</taxon>
        <taxon>Atyoidea</taxon>
        <taxon>Atyidae</taxon>
        <taxon>Halocaridina</taxon>
    </lineage>
</organism>
<feature type="domain" description="Glycosyl hydrolase family 31 C-terminal" evidence="6">
    <location>
        <begin position="826"/>
        <end position="911"/>
    </location>
</feature>
<dbReference type="GO" id="GO:0090599">
    <property type="term" value="F:alpha-glucosidase activity"/>
    <property type="evidence" value="ECO:0007669"/>
    <property type="project" value="UniProtKB-ARBA"/>
</dbReference>
<feature type="chain" id="PRO_5042959941" description="Alpha-glucosidase" evidence="4">
    <location>
        <begin position="21"/>
        <end position="926"/>
    </location>
</feature>
<evidence type="ECO:0000256" key="4">
    <source>
        <dbReference type="SAM" id="SignalP"/>
    </source>
</evidence>
<evidence type="ECO:0008006" key="9">
    <source>
        <dbReference type="Google" id="ProtNLM"/>
    </source>
</evidence>
<evidence type="ECO:0000313" key="7">
    <source>
        <dbReference type="EMBL" id="KAK7070085.1"/>
    </source>
</evidence>
<keyword evidence="3" id="KW-0812">Transmembrane</keyword>
<dbReference type="CDD" id="cd06594">
    <property type="entry name" value="GH31_glucosidase_YihQ"/>
    <property type="match status" value="1"/>
</dbReference>
<sequence>MWWRLDAIVLLLCLSRPALGEVIETEEQKPVESVEENDQQESVPDSVTALSVFVRSVNSVWNKNVVRTAMDLSHPGRLLGRHARDLSSILDPFTAPLSGVAQTVTYLPVFLQVLAGGVSGIVEVLGKGIVVVASGMGYGASAVAAIGRSIQALSTSVPSLVAALVVVGGAIIFLYPGLQEAAFTVIASTVLALAGRAAAGARTFVEENSIISSFASCCNTKQEMPRPFSYSLIFLLVATLTEARLKLIVNGNDVLVTYGDVEVFHHTPTRSLLSIGTGRAGYTEISGNFNITDIIDEHTDLDTYVDGSASDTLVNITFTSSTSTELSASLIVQETETGVALPKLSISVISSVPAEYNRLWVKFQAEVDEKVFGGGEQYTYLNLRGYDFPIWTQEQGIGRDSGLIHNVTDIAANAGGDYSTTYWPQASFLSSRHYSLLIHDLHYMVLNFTNDDYHEVYLHNTGLQATMLWGSDLMETVQKVTTELGKQPVLPDWIMTGATLGLQRGTQEMLDYYNLAKSAGVNVSALWIQDWSGTTETLFGHRVYWNWKWNSTYYPGLDTAIDQLAQEGVRVMVYMNPHLIVGGDLYEEADSLGFLLKNDLGDSFQQDFGGFMGGTVDLTSEAARNWYRDKIIQNLIDFGVGGWMADFGEYTRTDMISENSAFTTETLHNALPVEWAKCNREALETSGTLGNAVPFMRSGGLGSSGYQILSWAGDQNVDWSYGDGVASTIVAALNLGLSGMGVTHFDIGGYTTQAPFLKRSKELFLRSAEYAVFTPVMRTHEGNKPESNHQFYTDEETLNQFARLTQIHARLLPYAKDIVQQSSNQGIPVQRPLFLQYEGDVGSWDIMYQYLYGPDLLVAPVTDKMMDVWPVYIPGGDQWIHLWEGTEVTGPQTVVVNTTIGYPPVFYKKDSPWATLFLEIGQEFGP</sequence>
<evidence type="ECO:0000313" key="8">
    <source>
        <dbReference type="Proteomes" id="UP001381693"/>
    </source>
</evidence>
<accession>A0AAN8X137</accession>
<gene>
    <name evidence="7" type="ORF">SK128_004084</name>
</gene>
<dbReference type="SUPFAM" id="SSF51445">
    <property type="entry name" value="(Trans)glycosidases"/>
    <property type="match status" value="1"/>
</dbReference>
<evidence type="ECO:0000256" key="3">
    <source>
        <dbReference type="SAM" id="Phobius"/>
    </source>
</evidence>
<keyword evidence="8" id="KW-1185">Reference proteome</keyword>
<keyword evidence="3" id="KW-0472">Membrane</keyword>